<dbReference type="Proteomes" id="UP000315677">
    <property type="component" value="Unassembled WGS sequence"/>
</dbReference>
<reference evidence="1 2" key="1">
    <citation type="submission" date="2019-06" db="EMBL/GenBank/DDBJ databases">
        <title>Sequencing the genomes of 1000 actinobacteria strains.</title>
        <authorList>
            <person name="Klenk H.-P."/>
        </authorList>
    </citation>
    <scope>NUCLEOTIDE SEQUENCE [LARGE SCALE GENOMIC DNA]</scope>
    <source>
        <strain evidence="1 2">DSM 45301</strain>
    </source>
</reference>
<protein>
    <submittedName>
        <fullName evidence="1">Uncharacterized protein</fullName>
    </submittedName>
</protein>
<dbReference type="AlphaFoldDB" id="A0A543D169"/>
<dbReference type="RefSeq" id="WP_142062795.1">
    <property type="nucleotide sequence ID" value="NZ_VFPA01000006.1"/>
</dbReference>
<proteinExistence type="predicted"/>
<sequence>MSTKFRLVTEVLADVVRTGRPEIRRVDDVREVFGSVEAFLLAAHHRWRTALTARLDALLEDPPADLDAAVHALWTDPGLGGRGLRSLLDAHAEHPAVAAAQERERRLVRRDLGVDIPPAPGLRAAG</sequence>
<dbReference type="OrthoDB" id="3577262at2"/>
<organism evidence="1 2">
    <name type="scientific">Pseudonocardia kunmingensis</name>
    <dbReference type="NCBI Taxonomy" id="630975"/>
    <lineage>
        <taxon>Bacteria</taxon>
        <taxon>Bacillati</taxon>
        <taxon>Actinomycetota</taxon>
        <taxon>Actinomycetes</taxon>
        <taxon>Pseudonocardiales</taxon>
        <taxon>Pseudonocardiaceae</taxon>
        <taxon>Pseudonocardia</taxon>
    </lineage>
</organism>
<dbReference type="EMBL" id="VFPA01000006">
    <property type="protein sequence ID" value="TQM03051.1"/>
    <property type="molecule type" value="Genomic_DNA"/>
</dbReference>
<comment type="caution">
    <text evidence="1">The sequence shown here is derived from an EMBL/GenBank/DDBJ whole genome shotgun (WGS) entry which is preliminary data.</text>
</comment>
<evidence type="ECO:0000313" key="2">
    <source>
        <dbReference type="Proteomes" id="UP000315677"/>
    </source>
</evidence>
<keyword evidence="2" id="KW-1185">Reference proteome</keyword>
<accession>A0A543D169</accession>
<gene>
    <name evidence="1" type="ORF">FB558_7699</name>
</gene>
<evidence type="ECO:0000313" key="1">
    <source>
        <dbReference type="EMBL" id="TQM03051.1"/>
    </source>
</evidence>
<name>A0A543D169_9PSEU</name>